<protein>
    <submittedName>
        <fullName evidence="1">Uncharacterized protein</fullName>
    </submittedName>
</protein>
<gene>
    <name evidence="1" type="ORF">CHRY9390_00178</name>
</gene>
<proteinExistence type="predicted"/>
<keyword evidence="2" id="KW-1185">Reference proteome</keyword>
<organism evidence="1 2">
    <name type="scientific">Chryseobacterium aquaeductus</name>
    <dbReference type="NCBI Taxonomy" id="2675056"/>
    <lineage>
        <taxon>Bacteria</taxon>
        <taxon>Pseudomonadati</taxon>
        <taxon>Bacteroidota</taxon>
        <taxon>Flavobacteriia</taxon>
        <taxon>Flavobacteriales</taxon>
        <taxon>Weeksellaceae</taxon>
        <taxon>Chryseobacterium group</taxon>
        <taxon>Chryseobacterium</taxon>
    </lineage>
</organism>
<sequence length="72" mass="8505">MDISYYDFTNLPDDIQFDMVLQKGRVIDEKTVNESRYVLYEFSSFTVEIIYNLSKNIIAGKNIYFNRAIYSA</sequence>
<reference evidence="1" key="1">
    <citation type="submission" date="2020-12" db="EMBL/GenBank/DDBJ databases">
        <authorList>
            <person name="Rodrigo-Torres L."/>
            <person name="Arahal R. D."/>
            <person name="Lucena T."/>
        </authorList>
    </citation>
    <scope>NUCLEOTIDE SEQUENCE</scope>
    <source>
        <strain evidence="1">CECT 9390</strain>
    </source>
</reference>
<dbReference type="AlphaFoldDB" id="A0A9N8MD32"/>
<evidence type="ECO:0000313" key="2">
    <source>
        <dbReference type="Proteomes" id="UP000662618"/>
    </source>
</evidence>
<accession>A0A9N8MD32</accession>
<dbReference type="RefSeq" id="WP_162086736.1">
    <property type="nucleotide sequence ID" value="NZ_CAJIMS010000001.1"/>
</dbReference>
<dbReference type="EMBL" id="CAJIMS010000001">
    <property type="protein sequence ID" value="CAD7797494.1"/>
    <property type="molecule type" value="Genomic_DNA"/>
</dbReference>
<dbReference type="Proteomes" id="UP000662618">
    <property type="component" value="Unassembled WGS sequence"/>
</dbReference>
<comment type="caution">
    <text evidence="1">The sequence shown here is derived from an EMBL/GenBank/DDBJ whole genome shotgun (WGS) entry which is preliminary data.</text>
</comment>
<name>A0A9N8MD32_9FLAO</name>
<evidence type="ECO:0000313" key="1">
    <source>
        <dbReference type="EMBL" id="CAD7797494.1"/>
    </source>
</evidence>